<dbReference type="EMBL" id="CM046397">
    <property type="protein sequence ID" value="KAI8535205.1"/>
    <property type="molecule type" value="Genomic_DNA"/>
</dbReference>
<proteinExistence type="predicted"/>
<gene>
    <name evidence="1" type="ORF">RHMOL_Rhmol10G0155700</name>
</gene>
<name>A0ACC0M2Q7_RHOML</name>
<reference evidence="1" key="1">
    <citation type="submission" date="2022-02" db="EMBL/GenBank/DDBJ databases">
        <title>Plant Genome Project.</title>
        <authorList>
            <person name="Zhang R.-G."/>
        </authorList>
    </citation>
    <scope>NUCLEOTIDE SEQUENCE</scope>
    <source>
        <strain evidence="1">AT1</strain>
    </source>
</reference>
<evidence type="ECO:0000313" key="1">
    <source>
        <dbReference type="EMBL" id="KAI8535205.1"/>
    </source>
</evidence>
<dbReference type="Proteomes" id="UP001062846">
    <property type="component" value="Chromosome 10"/>
</dbReference>
<organism evidence="1 2">
    <name type="scientific">Rhododendron molle</name>
    <name type="common">Chinese azalea</name>
    <name type="synonym">Azalea mollis</name>
    <dbReference type="NCBI Taxonomy" id="49168"/>
    <lineage>
        <taxon>Eukaryota</taxon>
        <taxon>Viridiplantae</taxon>
        <taxon>Streptophyta</taxon>
        <taxon>Embryophyta</taxon>
        <taxon>Tracheophyta</taxon>
        <taxon>Spermatophyta</taxon>
        <taxon>Magnoliopsida</taxon>
        <taxon>eudicotyledons</taxon>
        <taxon>Gunneridae</taxon>
        <taxon>Pentapetalae</taxon>
        <taxon>asterids</taxon>
        <taxon>Ericales</taxon>
        <taxon>Ericaceae</taxon>
        <taxon>Ericoideae</taxon>
        <taxon>Rhodoreae</taxon>
        <taxon>Rhododendron</taxon>
    </lineage>
</organism>
<comment type="caution">
    <text evidence="1">The sequence shown here is derived from an EMBL/GenBank/DDBJ whole genome shotgun (WGS) entry which is preliminary data.</text>
</comment>
<keyword evidence="2" id="KW-1185">Reference proteome</keyword>
<sequence>MQIISWNIRGMGSFVKKRFMFKLIKKRKPDTMWVQETKLESIDKLVVKNGSSSVGASGGLLVLWKKDFIRATNIIVQRSYILLQGVLHDNFPCILVNVYAPNDAGSRRILWDELAGLKANFQEPWCIGSLLTCPCTWSNFQNQAIHSRLDRFLCSQDWIMRFKILQWGLQPILISDHCLVMILDDNRDWGPKPFRFLDIWLFNPNCLKVAEETWNNVQVTGWAGFILQKMRAIKDRLKVWNKEEFGDINCALAVVGSELNRLDVLAEERQLTPDEKAVKCKSKTEFWRLSKLLESLWRQKSRVNWLKLGDKNTRFFQAMANNKYKRNMVGSIVVNGRVLEEPLDIKEATVEYFSRNFFEERVHKVVLEGEFPRTFSRSAALELEKEFEEGEIVATLKGCRNLKAPGPVGFNFSFVKKEWMFMKTVILQFFLEFHENAKLTQGINSTFVALIPKVDCPSSFREYRPLSMVGWIYKILSKVLANRLRVHIPTVIGEEQAAFIGGKQFSTGFLLLMKLSTAGRVKLEVALF</sequence>
<protein>
    <submittedName>
        <fullName evidence="1">Uncharacterized protein</fullName>
    </submittedName>
</protein>
<accession>A0ACC0M2Q7</accession>
<evidence type="ECO:0000313" key="2">
    <source>
        <dbReference type="Proteomes" id="UP001062846"/>
    </source>
</evidence>